<organism evidence="1 2">
    <name type="scientific">Pedobacter insulae</name>
    <dbReference type="NCBI Taxonomy" id="414048"/>
    <lineage>
        <taxon>Bacteria</taxon>
        <taxon>Pseudomonadati</taxon>
        <taxon>Bacteroidota</taxon>
        <taxon>Sphingobacteriia</taxon>
        <taxon>Sphingobacteriales</taxon>
        <taxon>Sphingobacteriaceae</taxon>
        <taxon>Pedobacter</taxon>
    </lineage>
</organism>
<dbReference type="Proteomes" id="UP000199666">
    <property type="component" value="Unassembled WGS sequence"/>
</dbReference>
<dbReference type="OrthoDB" id="655802at2"/>
<name>A0A1I2V0G6_9SPHI</name>
<dbReference type="STRING" id="414048.SAMN04489864_102448"/>
<evidence type="ECO:0000313" key="2">
    <source>
        <dbReference type="Proteomes" id="UP000199666"/>
    </source>
</evidence>
<dbReference type="EMBL" id="FOPP01000002">
    <property type="protein sequence ID" value="SFG82955.1"/>
    <property type="molecule type" value="Genomic_DNA"/>
</dbReference>
<proteinExistence type="predicted"/>
<evidence type="ECO:0000313" key="1">
    <source>
        <dbReference type="EMBL" id="SFG82955.1"/>
    </source>
</evidence>
<dbReference type="SUPFAM" id="SSF82153">
    <property type="entry name" value="FAS1 domain"/>
    <property type="match status" value="1"/>
</dbReference>
<protein>
    <recommendedName>
        <fullName evidence="3">Fasciclin domain-containing protein</fullName>
    </recommendedName>
</protein>
<dbReference type="PROSITE" id="PS51257">
    <property type="entry name" value="PROKAR_LIPOPROTEIN"/>
    <property type="match status" value="1"/>
</dbReference>
<dbReference type="InterPro" id="IPR036378">
    <property type="entry name" value="FAS1_dom_sf"/>
</dbReference>
<gene>
    <name evidence="1" type="ORF">SAMN04489864_102448</name>
</gene>
<dbReference type="RefSeq" id="WP_090992469.1">
    <property type="nucleotide sequence ID" value="NZ_FOPP01000002.1"/>
</dbReference>
<reference evidence="1 2" key="1">
    <citation type="submission" date="2016-10" db="EMBL/GenBank/DDBJ databases">
        <authorList>
            <person name="de Groot N.N."/>
        </authorList>
    </citation>
    <scope>NUCLEOTIDE SEQUENCE [LARGE SCALE GENOMIC DNA]</scope>
    <source>
        <strain evidence="1 2">DSM 18684</strain>
    </source>
</reference>
<sequence length="228" mass="25645">MKNKITICVLFALSILFACKKDDYKNDGGKSIAYVDMTTYDYLKSNKKFDSLVKVIDKAGLKDAINGNITFFATTNYGVADYVAAKKYKRSVELGDENIKFTIQDLNVQELRDSLKTYMFPGKINREDITLGGVLYDSALGNIPDVKFMIKFRRSYSYSNYVSFIDYVTYTKVIGTRDDKEADQATIPQNQKDKAVDCQTSGIITKTGIIHVLDGNHRLFFNAESTGG</sequence>
<dbReference type="AlphaFoldDB" id="A0A1I2V0G6"/>
<evidence type="ECO:0008006" key="3">
    <source>
        <dbReference type="Google" id="ProtNLM"/>
    </source>
</evidence>
<keyword evidence="2" id="KW-1185">Reference proteome</keyword>
<dbReference type="Gene3D" id="2.30.180.10">
    <property type="entry name" value="FAS1 domain"/>
    <property type="match status" value="1"/>
</dbReference>
<accession>A0A1I2V0G6</accession>